<dbReference type="EMBL" id="JBHSAB010000001">
    <property type="protein sequence ID" value="MFC3907702.1"/>
    <property type="molecule type" value="Genomic_DNA"/>
</dbReference>
<dbReference type="Gene3D" id="2.40.160.160">
    <property type="entry name" value="Inverse autotransporter, beta-domain"/>
    <property type="match status" value="1"/>
</dbReference>
<evidence type="ECO:0000256" key="1">
    <source>
        <dbReference type="SAM" id="SignalP"/>
    </source>
</evidence>
<comment type="caution">
    <text evidence="2">The sequence shown here is derived from an EMBL/GenBank/DDBJ whole genome shotgun (WGS) entry which is preliminary data.</text>
</comment>
<proteinExistence type="predicted"/>
<dbReference type="RefSeq" id="WP_382340305.1">
    <property type="nucleotide sequence ID" value="NZ_JBHSAB010000001.1"/>
</dbReference>
<dbReference type="InterPro" id="IPR038177">
    <property type="entry name" value="IAT_beta_sf"/>
</dbReference>
<gene>
    <name evidence="2" type="ORF">ACFORL_01230</name>
</gene>
<reference evidence="3" key="1">
    <citation type="journal article" date="2019" name="Int. J. Syst. Evol. Microbiol.">
        <title>The Global Catalogue of Microorganisms (GCM) 10K type strain sequencing project: providing services to taxonomists for standard genome sequencing and annotation.</title>
        <authorList>
            <consortium name="The Broad Institute Genomics Platform"/>
            <consortium name="The Broad Institute Genome Sequencing Center for Infectious Disease"/>
            <person name="Wu L."/>
            <person name="Ma J."/>
        </authorList>
    </citation>
    <scope>NUCLEOTIDE SEQUENCE [LARGE SCALE GENOMIC DNA]</scope>
    <source>
        <strain evidence="3">CCUG 59858</strain>
    </source>
</reference>
<sequence>MFKKDFKKALFRPKLSLITLCLIQIYSAHASESSNNPRITGQFLSGDNKQLGGFLDGMMPLIQSANNLFFADSTILSGQNQRMTYSGGLGYRQIKNTSLGSAILGFFGFVDFYRTNMNHNYTQINPGIEWLTLNYEARLQAYVPASSRSIAYRDTLASAIPDNILFDSGRSIQRLAYANNHQIIDTPVQLIQEFGPGVELELGKHFNNDLDMWVHVGGYHFSYKNSNDINGVQANVEFAIKKNMALIFQDNYDNQNKNRFAVGLRVNFGGSTAPEETLAHRMTAPIIRHAARQSYGEALPVRQSFRVNGNPYIFADNVWFFSPNGSFPAGLATTFANCTAQNPCSTIDTATAAQIASLAPNAKFYFESGNYFIPQNGSRWVNLQNGQSVWGRNPGWLTPADASARPLIEGGLIWGNQAANMIANGEARDIRILNNNQITPQNVFNYGPQGTVFGLAATGNLNVENSSIEVDATTDNISALGIAANTATINNVNINTASHGAGNINNPDNKTGANALGVYTLNQLTSLENSIVFAETTGDVNNNGKAIAMGAISELSTVNIYNSSLTAITRGNVTAGTATAYAVNNAVGQALIRDSVLYAETFGNVNGTLTDNGFASAWGVDSNQADVKNSIVTVRTHGDVTFGQAIVFGVEGGTVVQGGINIPGTALVENSTVDVSSTGNAGLNGSTFVQGVRASTDLIVNNSQVRAVTSGSAIDGGVANPSAIRSFQTASVTNSTIYSESFGNAVNLGNVNSFGILASNAVTSINNTITAQTHGDADNSTAQALGIQATAAGNTILIENSVINTLTEGTALNGGSVASYGVLASTGTGTIQFQGGDESRVTAISINDAAIAVLANGGITNGSTPPSQCSTDGVNYVDC</sequence>
<accession>A0ABV8CCN2</accession>
<keyword evidence="1" id="KW-0732">Signal</keyword>
<evidence type="ECO:0000313" key="2">
    <source>
        <dbReference type="EMBL" id="MFC3907702.1"/>
    </source>
</evidence>
<name>A0ABV8CCN2_9GAMM</name>
<feature type="chain" id="PRO_5046005886" description="Inverse autotransporter beta-domain domain-containing protein" evidence="1">
    <location>
        <begin position="31"/>
        <end position="879"/>
    </location>
</feature>
<evidence type="ECO:0008006" key="4">
    <source>
        <dbReference type="Google" id="ProtNLM"/>
    </source>
</evidence>
<evidence type="ECO:0000313" key="3">
    <source>
        <dbReference type="Proteomes" id="UP001595758"/>
    </source>
</evidence>
<organism evidence="2 3">
    <name type="scientific">Legionella dresdenensis</name>
    <dbReference type="NCBI Taxonomy" id="450200"/>
    <lineage>
        <taxon>Bacteria</taxon>
        <taxon>Pseudomonadati</taxon>
        <taxon>Pseudomonadota</taxon>
        <taxon>Gammaproteobacteria</taxon>
        <taxon>Legionellales</taxon>
        <taxon>Legionellaceae</taxon>
        <taxon>Legionella</taxon>
    </lineage>
</organism>
<dbReference type="Proteomes" id="UP001595758">
    <property type="component" value="Unassembled WGS sequence"/>
</dbReference>
<protein>
    <recommendedName>
        <fullName evidence="4">Inverse autotransporter beta-domain domain-containing protein</fullName>
    </recommendedName>
</protein>
<feature type="signal peptide" evidence="1">
    <location>
        <begin position="1"/>
        <end position="30"/>
    </location>
</feature>
<keyword evidence="3" id="KW-1185">Reference proteome</keyword>